<evidence type="ECO:0000259" key="2">
    <source>
        <dbReference type="Pfam" id="PF00112"/>
    </source>
</evidence>
<name>A0A098S0J3_9BACT</name>
<dbReference type="RefSeq" id="WP_044227693.1">
    <property type="nucleotide sequence ID" value="NZ_JBKAGJ010000003.1"/>
</dbReference>
<evidence type="ECO:0000313" key="3">
    <source>
        <dbReference type="EMBL" id="KGE85661.1"/>
    </source>
</evidence>
<feature type="signal peptide" evidence="1">
    <location>
        <begin position="1"/>
        <end position="20"/>
    </location>
</feature>
<accession>A0A098S0J3</accession>
<evidence type="ECO:0000313" key="4">
    <source>
        <dbReference type="Proteomes" id="UP000029736"/>
    </source>
</evidence>
<keyword evidence="1" id="KW-0732">Signal</keyword>
<dbReference type="GO" id="GO:0006508">
    <property type="term" value="P:proteolysis"/>
    <property type="evidence" value="ECO:0007669"/>
    <property type="project" value="InterPro"/>
</dbReference>
<dbReference type="STRING" id="1524460.IX84_26635"/>
<dbReference type="EMBL" id="JPOS01000084">
    <property type="protein sequence ID" value="KGE85661.1"/>
    <property type="molecule type" value="Genomic_DNA"/>
</dbReference>
<dbReference type="Gene3D" id="3.90.70.10">
    <property type="entry name" value="Cysteine proteinases"/>
    <property type="match status" value="1"/>
</dbReference>
<proteinExistence type="predicted"/>
<dbReference type="AlphaFoldDB" id="A0A098S0J3"/>
<dbReference type="InterPro" id="IPR000668">
    <property type="entry name" value="Peptidase_C1A_C"/>
</dbReference>
<dbReference type="Proteomes" id="UP000029736">
    <property type="component" value="Unassembled WGS sequence"/>
</dbReference>
<dbReference type="Pfam" id="PF00112">
    <property type="entry name" value="Peptidase_C1"/>
    <property type="match status" value="1"/>
</dbReference>
<comment type="caution">
    <text evidence="3">The sequence shown here is derived from an EMBL/GenBank/DDBJ whole genome shotgun (WGS) entry which is preliminary data.</text>
</comment>
<evidence type="ECO:0000256" key="1">
    <source>
        <dbReference type="SAM" id="SignalP"/>
    </source>
</evidence>
<organism evidence="3 4">
    <name type="scientific">Phaeodactylibacter xiamenensis</name>
    <dbReference type="NCBI Taxonomy" id="1524460"/>
    <lineage>
        <taxon>Bacteria</taxon>
        <taxon>Pseudomonadati</taxon>
        <taxon>Bacteroidota</taxon>
        <taxon>Saprospiria</taxon>
        <taxon>Saprospirales</taxon>
        <taxon>Haliscomenobacteraceae</taxon>
        <taxon>Phaeodactylibacter</taxon>
    </lineage>
</organism>
<dbReference type="GO" id="GO:0008234">
    <property type="term" value="F:cysteine-type peptidase activity"/>
    <property type="evidence" value="ECO:0007669"/>
    <property type="project" value="InterPro"/>
</dbReference>
<keyword evidence="4" id="KW-1185">Reference proteome</keyword>
<dbReference type="OrthoDB" id="1491023at2"/>
<feature type="chain" id="PRO_5001939696" description="Peptidase C1A papain C-terminal domain-containing protein" evidence="1">
    <location>
        <begin position="21"/>
        <end position="272"/>
    </location>
</feature>
<protein>
    <recommendedName>
        <fullName evidence="2">Peptidase C1A papain C-terminal domain-containing protein</fullName>
    </recommendedName>
</protein>
<sequence length="272" mass="30580">MNRLFFLLFCCFLWGSNLLAQPDSVAYKSTEAVAFGVTDADWIDRLMPVVSGVAIDPNDNLVQQSVKPYMMPVRKIGAKGSALSYALATCLEFYVNLENNYKDNLSPDYISVNLENSGKPVNLEEACRFLAGEGTVSAAIMPYDAPSVPNSVYAAQKYQINNYLHLFRETTKGRQRVFETKKALMRGNPVLIELHASPELKQMVRVQTWKAPRNPDAVYPLLVVGYDEVEQVFEVMSSYGSTWGKSGYLQIRYDDFGEYAKNGYVLVPKPTY</sequence>
<dbReference type="InterPro" id="IPR038765">
    <property type="entry name" value="Papain-like_cys_pep_sf"/>
</dbReference>
<feature type="domain" description="Peptidase C1A papain C-terminal" evidence="2">
    <location>
        <begin position="71"/>
        <end position="254"/>
    </location>
</feature>
<reference evidence="3 4" key="1">
    <citation type="journal article" date="2014" name="Int. J. Syst. Evol. Microbiol.">
        <title>Phaeodactylibacter xiamenensis gen. nov., sp. nov., a member of the family Saprospiraceae isolated from the marine alga Phaeodactylum tricornutum.</title>
        <authorList>
            <person name="Chen Z.Jr."/>
            <person name="Lei X."/>
            <person name="Lai Q."/>
            <person name="Li Y."/>
            <person name="Zhang B."/>
            <person name="Zhang J."/>
            <person name="Zhang H."/>
            <person name="Yang L."/>
            <person name="Zheng W."/>
            <person name="Tian Y."/>
            <person name="Yu Z."/>
            <person name="Xu H.Jr."/>
            <person name="Zheng T."/>
        </authorList>
    </citation>
    <scope>NUCLEOTIDE SEQUENCE [LARGE SCALE GENOMIC DNA]</scope>
    <source>
        <strain evidence="3 4">KD52</strain>
    </source>
</reference>
<dbReference type="SUPFAM" id="SSF54001">
    <property type="entry name" value="Cysteine proteinases"/>
    <property type="match status" value="1"/>
</dbReference>
<gene>
    <name evidence="3" type="ORF">IX84_26635</name>
</gene>